<accession>A0A8H7SX46</accession>
<evidence type="ECO:0000256" key="4">
    <source>
        <dbReference type="ARBA" id="ARBA00022679"/>
    </source>
</evidence>
<evidence type="ECO:0000256" key="3">
    <source>
        <dbReference type="ARBA" id="ARBA00012054"/>
    </source>
</evidence>
<keyword evidence="6 9" id="KW-0418">Kinase</keyword>
<dbReference type="EMBL" id="JAEPRE010000027">
    <property type="protein sequence ID" value="KAG2235768.1"/>
    <property type="molecule type" value="Genomic_DNA"/>
</dbReference>
<reference evidence="11" key="1">
    <citation type="submission" date="2021-01" db="EMBL/GenBank/DDBJ databases">
        <title>Metabolic potential, ecology and presence of endohyphal bacteria is reflected in genomic diversity of Mucoromycotina.</title>
        <authorList>
            <person name="Muszewska A."/>
            <person name="Okrasinska A."/>
            <person name="Steczkiewicz K."/>
            <person name="Drgas O."/>
            <person name="Orlowska M."/>
            <person name="Perlinska-Lenart U."/>
            <person name="Aleksandrzak-Piekarczyk T."/>
            <person name="Szatraj K."/>
            <person name="Zielenkiewicz U."/>
            <person name="Pilsyk S."/>
            <person name="Malc E."/>
            <person name="Mieczkowski P."/>
            <person name="Kruszewska J.S."/>
            <person name="Biernat P."/>
            <person name="Pawlowska J."/>
        </authorList>
    </citation>
    <scope>NUCLEOTIDE SEQUENCE</scope>
    <source>
        <strain evidence="11">WA0000018081</strain>
    </source>
</reference>
<sequence length="194" mass="21751">VYKIIMTAVPIFVLMGTAGCGKSSVAEEMQKALGCEYIEGDSLHPQSNVDKMAAGYPLQDDDRWPWLREIRDHLTKKALEVKDLDLQSKNRVVVVTCSSLKKVYRDILRQVPTDIGTVVFVYLKGSQELLLKRIQSRQGHFMPASMLQSQLDILEEPKEEEEAVIIADIIPTPDIEAEHIICAAVERGYLPASL</sequence>
<comment type="similarity">
    <text evidence="2 9">Belongs to the gluconokinase GntK/GntV family.</text>
</comment>
<gene>
    <name evidence="11" type="ORF">INT48_000994</name>
</gene>
<protein>
    <recommendedName>
        <fullName evidence="3 9">Gluconokinase</fullName>
        <ecNumber evidence="3 9">2.7.1.12</ecNumber>
    </recommendedName>
</protein>
<comment type="catalytic activity">
    <reaction evidence="8 9">
        <text>D-gluconate + ATP = 6-phospho-D-gluconate + ADP + H(+)</text>
        <dbReference type="Rhea" id="RHEA:19433"/>
        <dbReference type="ChEBI" id="CHEBI:15378"/>
        <dbReference type="ChEBI" id="CHEBI:18391"/>
        <dbReference type="ChEBI" id="CHEBI:30616"/>
        <dbReference type="ChEBI" id="CHEBI:58759"/>
        <dbReference type="ChEBI" id="CHEBI:456216"/>
        <dbReference type="EC" id="2.7.1.12"/>
    </reaction>
</comment>
<dbReference type="UniPathway" id="UPA00792"/>
<keyword evidence="5 9" id="KW-0547">Nucleotide-binding</keyword>
<feature type="non-terminal residue" evidence="11">
    <location>
        <position position="1"/>
    </location>
</feature>
<comment type="pathway">
    <text evidence="1 9">Carbohydrate acid metabolism; D-gluconate degradation.</text>
</comment>
<evidence type="ECO:0000256" key="10">
    <source>
        <dbReference type="SAM" id="SignalP"/>
    </source>
</evidence>
<evidence type="ECO:0000256" key="7">
    <source>
        <dbReference type="ARBA" id="ARBA00022840"/>
    </source>
</evidence>
<organism evidence="11 12">
    <name type="scientific">Thamnidium elegans</name>
    <dbReference type="NCBI Taxonomy" id="101142"/>
    <lineage>
        <taxon>Eukaryota</taxon>
        <taxon>Fungi</taxon>
        <taxon>Fungi incertae sedis</taxon>
        <taxon>Mucoromycota</taxon>
        <taxon>Mucoromycotina</taxon>
        <taxon>Mucoromycetes</taxon>
        <taxon>Mucorales</taxon>
        <taxon>Mucorineae</taxon>
        <taxon>Mucoraceae</taxon>
        <taxon>Thamnidium</taxon>
    </lineage>
</organism>
<keyword evidence="7 9" id="KW-0067">ATP-binding</keyword>
<evidence type="ECO:0000256" key="9">
    <source>
        <dbReference type="RuleBase" id="RU363066"/>
    </source>
</evidence>
<feature type="signal peptide" evidence="10">
    <location>
        <begin position="1"/>
        <end position="21"/>
    </location>
</feature>
<comment type="caution">
    <text evidence="11">The sequence shown here is derived from an EMBL/GenBank/DDBJ whole genome shotgun (WGS) entry which is preliminary data.</text>
</comment>
<keyword evidence="10" id="KW-0732">Signal</keyword>
<feature type="chain" id="PRO_5034782060" description="Gluconokinase" evidence="10">
    <location>
        <begin position="22"/>
        <end position="194"/>
    </location>
</feature>
<evidence type="ECO:0000313" key="11">
    <source>
        <dbReference type="EMBL" id="KAG2235768.1"/>
    </source>
</evidence>
<keyword evidence="12" id="KW-1185">Reference proteome</keyword>
<dbReference type="FunFam" id="3.40.50.300:FF:000522">
    <property type="entry name" value="Gluconokinase"/>
    <property type="match status" value="1"/>
</dbReference>
<dbReference type="PANTHER" id="PTHR43442">
    <property type="entry name" value="GLUCONOKINASE-RELATED"/>
    <property type="match status" value="1"/>
</dbReference>
<dbReference type="InterPro" id="IPR027417">
    <property type="entry name" value="P-loop_NTPase"/>
</dbReference>
<dbReference type="GO" id="GO:0046316">
    <property type="term" value="F:gluconokinase activity"/>
    <property type="evidence" value="ECO:0007669"/>
    <property type="project" value="UniProtKB-EC"/>
</dbReference>
<keyword evidence="4 9" id="KW-0808">Transferase</keyword>
<name>A0A8H7SX46_9FUNG</name>
<dbReference type="EC" id="2.7.1.12" evidence="3 9"/>
<evidence type="ECO:0000256" key="1">
    <source>
        <dbReference type="ARBA" id="ARBA00004875"/>
    </source>
</evidence>
<dbReference type="NCBIfam" id="TIGR01313">
    <property type="entry name" value="therm_gnt_kin"/>
    <property type="match status" value="1"/>
</dbReference>
<dbReference type="Proteomes" id="UP000613177">
    <property type="component" value="Unassembled WGS sequence"/>
</dbReference>
<evidence type="ECO:0000313" key="12">
    <source>
        <dbReference type="Proteomes" id="UP000613177"/>
    </source>
</evidence>
<evidence type="ECO:0000256" key="2">
    <source>
        <dbReference type="ARBA" id="ARBA00008420"/>
    </source>
</evidence>
<dbReference type="Gene3D" id="3.40.50.300">
    <property type="entry name" value="P-loop containing nucleotide triphosphate hydrolases"/>
    <property type="match status" value="1"/>
</dbReference>
<dbReference type="CDD" id="cd02021">
    <property type="entry name" value="GntK"/>
    <property type="match status" value="1"/>
</dbReference>
<dbReference type="SUPFAM" id="SSF52540">
    <property type="entry name" value="P-loop containing nucleoside triphosphate hydrolases"/>
    <property type="match status" value="1"/>
</dbReference>
<dbReference type="GO" id="GO:0005524">
    <property type="term" value="F:ATP binding"/>
    <property type="evidence" value="ECO:0007669"/>
    <property type="project" value="UniProtKB-KW"/>
</dbReference>
<evidence type="ECO:0000256" key="8">
    <source>
        <dbReference type="ARBA" id="ARBA00048090"/>
    </source>
</evidence>
<dbReference type="GO" id="GO:0005975">
    <property type="term" value="P:carbohydrate metabolic process"/>
    <property type="evidence" value="ECO:0007669"/>
    <property type="project" value="InterPro"/>
</dbReference>
<proteinExistence type="inferred from homology"/>
<dbReference type="GO" id="GO:0005737">
    <property type="term" value="C:cytoplasm"/>
    <property type="evidence" value="ECO:0007669"/>
    <property type="project" value="TreeGrafter"/>
</dbReference>
<dbReference type="InterPro" id="IPR006001">
    <property type="entry name" value="Therm_gnt_kin"/>
</dbReference>
<dbReference type="AlphaFoldDB" id="A0A8H7SX46"/>
<dbReference type="Pfam" id="PF13671">
    <property type="entry name" value="AAA_33"/>
    <property type="match status" value="1"/>
</dbReference>
<evidence type="ECO:0000256" key="6">
    <source>
        <dbReference type="ARBA" id="ARBA00022777"/>
    </source>
</evidence>
<dbReference type="PANTHER" id="PTHR43442:SF3">
    <property type="entry name" value="GLUCONOKINASE-RELATED"/>
    <property type="match status" value="1"/>
</dbReference>
<evidence type="ECO:0000256" key="5">
    <source>
        <dbReference type="ARBA" id="ARBA00022741"/>
    </source>
</evidence>